<dbReference type="InterPro" id="IPR000209">
    <property type="entry name" value="Peptidase_S8/S53_dom"/>
</dbReference>
<comment type="caution">
    <text evidence="3">The sequence shown here is derived from an EMBL/GenBank/DDBJ whole genome shotgun (WGS) entry which is preliminary data.</text>
</comment>
<dbReference type="InterPro" id="IPR034074">
    <property type="entry name" value="Y4bN_pept_dom"/>
</dbReference>
<dbReference type="EMBL" id="JAMYXC010000018">
    <property type="protein sequence ID" value="MCP1167149.1"/>
    <property type="molecule type" value="Genomic_DNA"/>
</dbReference>
<evidence type="ECO:0000313" key="4">
    <source>
        <dbReference type="Proteomes" id="UP001139477"/>
    </source>
</evidence>
<dbReference type="CDD" id="cd04847">
    <property type="entry name" value="Peptidases_S8_Subtilisin_like_2"/>
    <property type="match status" value="1"/>
</dbReference>
<keyword evidence="4" id="KW-1185">Reference proteome</keyword>
<accession>A0A9X2FM90</accession>
<gene>
    <name evidence="3" type="ORF">NHG85_01175</name>
</gene>
<protein>
    <submittedName>
        <fullName evidence="3">S8 family peptidase</fullName>
    </submittedName>
</protein>
<dbReference type="Proteomes" id="UP001139477">
    <property type="component" value="Unassembled WGS sequence"/>
</dbReference>
<feature type="domain" description="Peptidase S8/S53" evidence="2">
    <location>
        <begin position="277"/>
        <end position="618"/>
    </location>
</feature>
<dbReference type="AlphaFoldDB" id="A0A9X2FM90"/>
<dbReference type="InterPro" id="IPR036852">
    <property type="entry name" value="Peptidase_S8/S53_dom_sf"/>
</dbReference>
<evidence type="ECO:0000256" key="1">
    <source>
        <dbReference type="SAM" id="MobiDB-lite"/>
    </source>
</evidence>
<dbReference type="GO" id="GO:0004252">
    <property type="term" value="F:serine-type endopeptidase activity"/>
    <property type="evidence" value="ECO:0007669"/>
    <property type="project" value="InterPro"/>
</dbReference>
<dbReference type="RefSeq" id="WP_253329013.1">
    <property type="nucleotide sequence ID" value="NZ_JAMYXC010000018.1"/>
</dbReference>
<reference evidence="3" key="1">
    <citation type="submission" date="2022-06" db="EMBL/GenBank/DDBJ databases">
        <title>Limimaricola sediminis sp. nov., isolated from an intertidal sediment.</title>
        <authorList>
            <person name="Shao X."/>
        </authorList>
    </citation>
    <scope>NUCLEOTIDE SEQUENCE</scope>
    <source>
        <strain evidence="3">ASW11-118</strain>
    </source>
</reference>
<organism evidence="3 4">
    <name type="scientific">Limimaricola litoreus</name>
    <dbReference type="NCBI Taxonomy" id="2955316"/>
    <lineage>
        <taxon>Bacteria</taxon>
        <taxon>Pseudomonadati</taxon>
        <taxon>Pseudomonadota</taxon>
        <taxon>Alphaproteobacteria</taxon>
        <taxon>Rhodobacterales</taxon>
        <taxon>Paracoccaceae</taxon>
        <taxon>Limimaricola</taxon>
    </lineage>
</organism>
<evidence type="ECO:0000313" key="3">
    <source>
        <dbReference type="EMBL" id="MCP1167149.1"/>
    </source>
</evidence>
<dbReference type="GO" id="GO:0006508">
    <property type="term" value="P:proteolysis"/>
    <property type="evidence" value="ECO:0007669"/>
    <property type="project" value="InterPro"/>
</dbReference>
<proteinExistence type="predicted"/>
<feature type="region of interest" description="Disordered" evidence="1">
    <location>
        <begin position="20"/>
        <end position="39"/>
    </location>
</feature>
<dbReference type="SUPFAM" id="SSF52743">
    <property type="entry name" value="Subtilisin-like"/>
    <property type="match status" value="1"/>
</dbReference>
<name>A0A9X2FM90_9RHOB</name>
<dbReference type="Gene3D" id="3.40.50.200">
    <property type="entry name" value="Peptidase S8/S53 domain"/>
    <property type="match status" value="1"/>
</dbReference>
<dbReference type="Pfam" id="PF00082">
    <property type="entry name" value="Peptidase_S8"/>
    <property type="match status" value="1"/>
</dbReference>
<sequence length="847" mass="92363">MADYDRPHIDIAPFLTTSSYTAHQSPGGRTFTRNRDQHGPRLSAGLVASLTAAEARRPAPDTLPHGVQPGEGAFVTVILDPNARELDLEKPKKGVRQSAAGEANGRRTMVLHMADEDAQAYLRERVERYLTGELNDRERPPLYSEMEPIDGFSPTELLDLWREDPGTLPTDANGPTWWGLWCWDDFVDDVTGVARALKMHVAPEDRWSTFPDVRVVPVHATRAQVQTMLDLNQSGLAEIGYATDDPAILIDLTGQEQDGLVEDLAGRIQWPGADVPAICLLDTGVNRAHPLIEPALTSDDAQAVDPDWGSDDHHRPGHGTPMAGLALHGDLTGPLADASARTLAHRLESIKILPPTPRAADDPANYGAITKAAVALAEAQNPDRPRTICSAVTNDRRRGDRPTRWSAAIDEIASGVDAAKGEEPPRRLFVQAIGNISHSNDWSTIEDQSLHPGEDPAQAWNALTVGGVTFKDAIEARDRAEWSACASVGEASPYGRTSSDWPDGTTPVKPEIVFEAGNRAANALGDQVSDAMPSLSLISTGKGGTGDALMPFYATSAATAQASRMAAQITVEHPQYWPETVRALMVHSADYTPAMRAEIDSAIGKTERSALRRRFGYGMPDLLRALASASTDLALVSQAYIQPFDRPEISRRDARRRVGPVTFGSAHYYDLPWPTRILETLENCPVELKVTLSYFVEPYPLKGAMLDPARYRSFGLRFDLKRPRETDAEFQRRRNAEMGVRIPATEDDPNWAFGPKAIAAGSIHCDTWSGTAVELASRDQLAIYPVMGWWRDRPGQGRYLDKARYALVVTLTAPEAGIDLQAEVEIAARTQIAAQAGVAINVPTRGE</sequence>
<evidence type="ECO:0000259" key="2">
    <source>
        <dbReference type="Pfam" id="PF00082"/>
    </source>
</evidence>